<dbReference type="InterPro" id="IPR000210">
    <property type="entry name" value="BTB/POZ_dom"/>
</dbReference>
<dbReference type="SUPFAM" id="SSF54695">
    <property type="entry name" value="POZ domain"/>
    <property type="match status" value="1"/>
</dbReference>
<dbReference type="PANTHER" id="PTHR24413">
    <property type="entry name" value="SPECKLE-TYPE POZ PROTEIN"/>
    <property type="match status" value="1"/>
</dbReference>
<dbReference type="EMBL" id="CAJNDS010002757">
    <property type="protein sequence ID" value="CAE7587025.1"/>
    <property type="molecule type" value="Genomic_DNA"/>
</dbReference>
<feature type="domain" description="BTB" evidence="2">
    <location>
        <begin position="655"/>
        <end position="722"/>
    </location>
</feature>
<dbReference type="CDD" id="cd14733">
    <property type="entry name" value="BACK"/>
    <property type="match status" value="1"/>
</dbReference>
<sequence length="878" mass="98717">MSDTEPDYRALHEVERCALSYIIRDGWQFSVPDNQRPDELQKCIALSDRNLHEARKRFAFLNARDFTVMATNKNQFATINAEPFWTVKAVKVAISSAFRCPPSDAPRRIGRVFYFRLEAENDVAFYPCDGESKRVRKGLASQFLHFPHVETITRWSNSVSLLRMNKSGYFEKFEVLSQNIFRPLTHRLGGVYHTYECVFYILLSRYIMGDACAMWNCDMLNFFTKDGLLTANAKQANTVLKNVDVAVVARKQGKRGGSPIMRTDDSTAMARVMARVMARTTTPSEFKGKKLFTMQVALDTSFGRLKGMIVGKIRCGVALPKSVQKDKSEKHKSNIQRLRQNINQDPEQTLIRHCANLPDNVTQSMIDVLTAKGGSPESKLDAMAVAFFAMDDMNTKNDNVSHVLEMAGAVLRYAVSKLSGGGPGWRGIFQRLEKKSPRMFYEAEALRYVTLDGHQKNWKKELIGYWGRYGGKMVEWVYGDMVGRSFVNRRYASSEPFTVGGETFAFVYNPSGGKVSLTAEEQHGSLAIIHEDDDGITFRYRIYIKKRGGSFVQWGETGDECHPTTDTCGWAFGPDVYQVDPYRWAAHRPTGIFGLTHKQLLQSEWVENDSLSVKFELEVRPDDWYGRAPLRPLVDVPGPTISLDMKKLLEDGMGGDVQFVVQGEVIHAHSPVLCARSEVFAAQLNAGLRESVTKEIVIDECDPAIFRALLHFLYTDSFTCVEELVVKSQSAGNSSSSGGTDECGNRENPRLVQLQGLLAASHKYQVKRLQLWCEQHLCEQISVGEVCQVLCQAHLYEAKQLEKACLCYIKNHMEDVVVLPAFGNLSRDWPEVMLKISIFTAGVSETRATAALDVVSWRPNPSQAGKRKRSEGDGPGSE</sequence>
<feature type="region of interest" description="Disordered" evidence="1">
    <location>
        <begin position="858"/>
        <end position="878"/>
    </location>
</feature>
<protein>
    <submittedName>
        <fullName evidence="3">BPM2 protein</fullName>
    </submittedName>
</protein>
<evidence type="ECO:0000313" key="3">
    <source>
        <dbReference type="EMBL" id="CAE7587025.1"/>
    </source>
</evidence>
<dbReference type="Proteomes" id="UP000604046">
    <property type="component" value="Unassembled WGS sequence"/>
</dbReference>
<evidence type="ECO:0000256" key="1">
    <source>
        <dbReference type="SAM" id="MobiDB-lite"/>
    </source>
</evidence>
<dbReference type="AlphaFoldDB" id="A0A812UVV6"/>
<dbReference type="PROSITE" id="PS50097">
    <property type="entry name" value="BTB"/>
    <property type="match status" value="1"/>
</dbReference>
<evidence type="ECO:0000259" key="2">
    <source>
        <dbReference type="PROSITE" id="PS50097"/>
    </source>
</evidence>
<keyword evidence="4" id="KW-1185">Reference proteome</keyword>
<evidence type="ECO:0000313" key="4">
    <source>
        <dbReference type="Proteomes" id="UP000604046"/>
    </source>
</evidence>
<proteinExistence type="predicted"/>
<comment type="caution">
    <text evidence="3">The sequence shown here is derived from an EMBL/GenBank/DDBJ whole genome shotgun (WGS) entry which is preliminary data.</text>
</comment>
<gene>
    <name evidence="3" type="primary">BPM2</name>
    <name evidence="3" type="ORF">SNAT2548_LOCUS33464</name>
</gene>
<name>A0A812UVV6_9DINO</name>
<dbReference type="SMART" id="SM00225">
    <property type="entry name" value="BTB"/>
    <property type="match status" value="1"/>
</dbReference>
<reference evidence="3" key="1">
    <citation type="submission" date="2021-02" db="EMBL/GenBank/DDBJ databases">
        <authorList>
            <person name="Dougan E. K."/>
            <person name="Rhodes N."/>
            <person name="Thang M."/>
            <person name="Chan C."/>
        </authorList>
    </citation>
    <scope>NUCLEOTIDE SEQUENCE</scope>
</reference>
<dbReference type="Pfam" id="PF00651">
    <property type="entry name" value="BTB"/>
    <property type="match status" value="1"/>
</dbReference>
<organism evidence="3 4">
    <name type="scientific">Symbiodinium natans</name>
    <dbReference type="NCBI Taxonomy" id="878477"/>
    <lineage>
        <taxon>Eukaryota</taxon>
        <taxon>Sar</taxon>
        <taxon>Alveolata</taxon>
        <taxon>Dinophyceae</taxon>
        <taxon>Suessiales</taxon>
        <taxon>Symbiodiniaceae</taxon>
        <taxon>Symbiodinium</taxon>
    </lineage>
</organism>
<dbReference type="Gene3D" id="3.30.710.10">
    <property type="entry name" value="Potassium Channel Kv1.1, Chain A"/>
    <property type="match status" value="1"/>
</dbReference>
<dbReference type="InterPro" id="IPR011333">
    <property type="entry name" value="SKP1/BTB/POZ_sf"/>
</dbReference>
<accession>A0A812UVV6</accession>
<dbReference type="OrthoDB" id="6359816at2759"/>